<sequence>MNNTSAAEMADGVRQAPFLTMKFAVIGVDKAMRETLRDQLVKLSEWAEFRPCTAQVPRFDAFESLETLAELPSIQNNLLCVVILDVASLVSCTSVTAWLESLRKEQCANRVCVVVYNAHKVAKHAYHPDDILNLRMQEPHITFLFHGPDEGKWQSVVSSVLRWGEIAAGLRGNLTMQYLKSVFHSASSSTKINCVLIKK</sequence>
<dbReference type="Pfam" id="PF11111">
    <property type="entry name" value="CENP-M"/>
    <property type="match status" value="1"/>
</dbReference>
<dbReference type="AlphaFoldDB" id="A0A9D4SRH7"/>
<dbReference type="InterPro" id="IPR027417">
    <property type="entry name" value="P-loop_NTPase"/>
</dbReference>
<evidence type="ECO:0000313" key="2">
    <source>
        <dbReference type="Proteomes" id="UP000821837"/>
    </source>
</evidence>
<dbReference type="Gene3D" id="3.40.50.300">
    <property type="entry name" value="P-loop containing nucleotide triphosphate hydrolases"/>
    <property type="match status" value="1"/>
</dbReference>
<proteinExistence type="predicted"/>
<dbReference type="EMBL" id="JABSTV010001253">
    <property type="protein sequence ID" value="KAH7943974.1"/>
    <property type="molecule type" value="Genomic_DNA"/>
</dbReference>
<reference evidence="1" key="2">
    <citation type="submission" date="2021-09" db="EMBL/GenBank/DDBJ databases">
        <authorList>
            <person name="Jia N."/>
            <person name="Wang J."/>
            <person name="Shi W."/>
            <person name="Du L."/>
            <person name="Sun Y."/>
            <person name="Zhan W."/>
            <person name="Jiang J."/>
            <person name="Wang Q."/>
            <person name="Zhang B."/>
            <person name="Ji P."/>
            <person name="Sakyi L.B."/>
            <person name="Cui X."/>
            <person name="Yuan T."/>
            <person name="Jiang B."/>
            <person name="Yang W."/>
            <person name="Lam T.T.-Y."/>
            <person name="Chang Q."/>
            <person name="Ding S."/>
            <person name="Wang X."/>
            <person name="Zhu J."/>
            <person name="Ruan X."/>
            <person name="Zhao L."/>
            <person name="Wei J."/>
            <person name="Que T."/>
            <person name="Du C."/>
            <person name="Cheng J."/>
            <person name="Dai P."/>
            <person name="Han X."/>
            <person name="Huang E."/>
            <person name="Gao Y."/>
            <person name="Liu J."/>
            <person name="Shao H."/>
            <person name="Ye R."/>
            <person name="Li L."/>
            <person name="Wei W."/>
            <person name="Wang X."/>
            <person name="Wang C."/>
            <person name="Huo Q."/>
            <person name="Li W."/>
            <person name="Guo W."/>
            <person name="Chen H."/>
            <person name="Chen S."/>
            <person name="Zhou L."/>
            <person name="Zhou L."/>
            <person name="Ni X."/>
            <person name="Tian J."/>
            <person name="Zhou Y."/>
            <person name="Sheng Y."/>
            <person name="Liu T."/>
            <person name="Pan Y."/>
            <person name="Xia L."/>
            <person name="Li J."/>
            <person name="Zhao F."/>
            <person name="Cao W."/>
        </authorList>
    </citation>
    <scope>NUCLEOTIDE SEQUENCE</scope>
    <source>
        <strain evidence="1">Rsan-2018</strain>
        <tissue evidence="1">Larvae</tissue>
    </source>
</reference>
<dbReference type="VEuPathDB" id="VectorBase:RSAN_052344"/>
<reference evidence="1" key="1">
    <citation type="journal article" date="2020" name="Cell">
        <title>Large-Scale Comparative Analyses of Tick Genomes Elucidate Their Genetic Diversity and Vector Capacities.</title>
        <authorList>
            <consortium name="Tick Genome and Microbiome Consortium (TIGMIC)"/>
            <person name="Jia N."/>
            <person name="Wang J."/>
            <person name="Shi W."/>
            <person name="Du L."/>
            <person name="Sun Y."/>
            <person name="Zhan W."/>
            <person name="Jiang J.F."/>
            <person name="Wang Q."/>
            <person name="Zhang B."/>
            <person name="Ji P."/>
            <person name="Bell-Sakyi L."/>
            <person name="Cui X.M."/>
            <person name="Yuan T.T."/>
            <person name="Jiang B.G."/>
            <person name="Yang W.F."/>
            <person name="Lam T.T."/>
            <person name="Chang Q.C."/>
            <person name="Ding S.J."/>
            <person name="Wang X.J."/>
            <person name="Zhu J.G."/>
            <person name="Ruan X.D."/>
            <person name="Zhao L."/>
            <person name="Wei J.T."/>
            <person name="Ye R.Z."/>
            <person name="Que T.C."/>
            <person name="Du C.H."/>
            <person name="Zhou Y.H."/>
            <person name="Cheng J.X."/>
            <person name="Dai P.F."/>
            <person name="Guo W.B."/>
            <person name="Han X.H."/>
            <person name="Huang E.J."/>
            <person name="Li L.F."/>
            <person name="Wei W."/>
            <person name="Gao Y.C."/>
            <person name="Liu J.Z."/>
            <person name="Shao H.Z."/>
            <person name="Wang X."/>
            <person name="Wang C.C."/>
            <person name="Yang T.C."/>
            <person name="Huo Q.B."/>
            <person name="Li W."/>
            <person name="Chen H.Y."/>
            <person name="Chen S.E."/>
            <person name="Zhou L.G."/>
            <person name="Ni X.B."/>
            <person name="Tian J.H."/>
            <person name="Sheng Y."/>
            <person name="Liu T."/>
            <person name="Pan Y.S."/>
            <person name="Xia L.Y."/>
            <person name="Li J."/>
            <person name="Zhao F."/>
            <person name="Cao W.C."/>
        </authorList>
    </citation>
    <scope>NUCLEOTIDE SEQUENCE</scope>
    <source>
        <strain evidence="1">Rsan-2018</strain>
    </source>
</reference>
<gene>
    <name evidence="1" type="ORF">HPB52_013905</name>
</gene>
<protein>
    <recommendedName>
        <fullName evidence="3">Centromere protein M</fullName>
    </recommendedName>
</protein>
<accession>A0A9D4SRH7</accession>
<evidence type="ECO:0000313" key="1">
    <source>
        <dbReference type="EMBL" id="KAH7943974.1"/>
    </source>
</evidence>
<dbReference type="InterPro" id="IPR020987">
    <property type="entry name" value="Centromere_Cenp-M"/>
</dbReference>
<evidence type="ECO:0008006" key="3">
    <source>
        <dbReference type="Google" id="ProtNLM"/>
    </source>
</evidence>
<comment type="caution">
    <text evidence="1">The sequence shown here is derived from an EMBL/GenBank/DDBJ whole genome shotgun (WGS) entry which is preliminary data.</text>
</comment>
<dbReference type="Proteomes" id="UP000821837">
    <property type="component" value="Unassembled WGS sequence"/>
</dbReference>
<keyword evidence="2" id="KW-1185">Reference proteome</keyword>
<name>A0A9D4SRH7_RHISA</name>
<organism evidence="1 2">
    <name type="scientific">Rhipicephalus sanguineus</name>
    <name type="common">Brown dog tick</name>
    <name type="synonym">Ixodes sanguineus</name>
    <dbReference type="NCBI Taxonomy" id="34632"/>
    <lineage>
        <taxon>Eukaryota</taxon>
        <taxon>Metazoa</taxon>
        <taxon>Ecdysozoa</taxon>
        <taxon>Arthropoda</taxon>
        <taxon>Chelicerata</taxon>
        <taxon>Arachnida</taxon>
        <taxon>Acari</taxon>
        <taxon>Parasitiformes</taxon>
        <taxon>Ixodida</taxon>
        <taxon>Ixodoidea</taxon>
        <taxon>Ixodidae</taxon>
        <taxon>Rhipicephalinae</taxon>
        <taxon>Rhipicephalus</taxon>
        <taxon>Rhipicephalus</taxon>
    </lineage>
</organism>